<dbReference type="EMBL" id="GG662297">
    <property type="protein sequence ID" value="EWS71298.1"/>
    <property type="molecule type" value="Genomic_DNA"/>
</dbReference>
<dbReference type="Proteomes" id="UP000009168">
    <property type="component" value="Unassembled WGS sequence"/>
</dbReference>
<dbReference type="GeneID" id="24441185"/>
<evidence type="ECO:0000313" key="3">
    <source>
        <dbReference type="Proteomes" id="UP000009168"/>
    </source>
</evidence>
<keyword evidence="3" id="KW-1185">Reference proteome</keyword>
<dbReference type="KEGG" id="tet:TTHERM_000944093"/>
<evidence type="ECO:0000256" key="1">
    <source>
        <dbReference type="SAM" id="Phobius"/>
    </source>
</evidence>
<dbReference type="InParanoid" id="W7X4J2"/>
<organism evidence="2 3">
    <name type="scientific">Tetrahymena thermophila (strain SB210)</name>
    <dbReference type="NCBI Taxonomy" id="312017"/>
    <lineage>
        <taxon>Eukaryota</taxon>
        <taxon>Sar</taxon>
        <taxon>Alveolata</taxon>
        <taxon>Ciliophora</taxon>
        <taxon>Intramacronucleata</taxon>
        <taxon>Oligohymenophorea</taxon>
        <taxon>Hymenostomatida</taxon>
        <taxon>Tetrahymenina</taxon>
        <taxon>Tetrahymenidae</taxon>
        <taxon>Tetrahymena</taxon>
    </lineage>
</organism>
<feature type="transmembrane region" description="Helical" evidence="1">
    <location>
        <begin position="48"/>
        <end position="65"/>
    </location>
</feature>
<keyword evidence="1 2" id="KW-0812">Transmembrane</keyword>
<protein>
    <submittedName>
        <fullName evidence="2">Transmembrane protein, putative</fullName>
    </submittedName>
</protein>
<keyword evidence="1" id="KW-0472">Membrane</keyword>
<sequence length="106" mass="12595">MKKTQIIQLKHQTKLLKLICQHIQLVFNKMINLKDLLTLKTLMVKYKLILSILYLFLARFILALTKKEITFKVQVFLRFYLSLTSLFNPLLYKFAILIFVCQLKSA</sequence>
<reference evidence="3" key="1">
    <citation type="journal article" date="2006" name="PLoS Biol.">
        <title>Macronuclear genome sequence of the ciliate Tetrahymena thermophila, a model eukaryote.</title>
        <authorList>
            <person name="Eisen J.A."/>
            <person name="Coyne R.S."/>
            <person name="Wu M."/>
            <person name="Wu D."/>
            <person name="Thiagarajan M."/>
            <person name="Wortman J.R."/>
            <person name="Badger J.H."/>
            <person name="Ren Q."/>
            <person name="Amedeo P."/>
            <person name="Jones K.M."/>
            <person name="Tallon L.J."/>
            <person name="Delcher A.L."/>
            <person name="Salzberg S.L."/>
            <person name="Silva J.C."/>
            <person name="Haas B.J."/>
            <person name="Majoros W.H."/>
            <person name="Farzad M."/>
            <person name="Carlton J.M."/>
            <person name="Smith R.K. Jr."/>
            <person name="Garg J."/>
            <person name="Pearlman R.E."/>
            <person name="Karrer K.M."/>
            <person name="Sun L."/>
            <person name="Manning G."/>
            <person name="Elde N.C."/>
            <person name="Turkewitz A.P."/>
            <person name="Asai D.J."/>
            <person name="Wilkes D.E."/>
            <person name="Wang Y."/>
            <person name="Cai H."/>
            <person name="Collins K."/>
            <person name="Stewart B.A."/>
            <person name="Lee S.R."/>
            <person name="Wilamowska K."/>
            <person name="Weinberg Z."/>
            <person name="Ruzzo W.L."/>
            <person name="Wloga D."/>
            <person name="Gaertig J."/>
            <person name="Frankel J."/>
            <person name="Tsao C.-C."/>
            <person name="Gorovsky M.A."/>
            <person name="Keeling P.J."/>
            <person name="Waller R.F."/>
            <person name="Patron N.J."/>
            <person name="Cherry J.M."/>
            <person name="Stover N.A."/>
            <person name="Krieger C.J."/>
            <person name="del Toro C."/>
            <person name="Ryder H.F."/>
            <person name="Williamson S.C."/>
            <person name="Barbeau R.A."/>
            <person name="Hamilton E.P."/>
            <person name="Orias E."/>
        </authorList>
    </citation>
    <scope>NUCLEOTIDE SEQUENCE [LARGE SCALE GENOMIC DNA]</scope>
    <source>
        <strain evidence="3">SB210</strain>
    </source>
</reference>
<name>W7X4J2_TETTS</name>
<dbReference type="RefSeq" id="XP_012656162.1">
    <property type="nucleotide sequence ID" value="XM_012800708.1"/>
</dbReference>
<evidence type="ECO:0000313" key="2">
    <source>
        <dbReference type="EMBL" id="EWS71298.1"/>
    </source>
</evidence>
<proteinExistence type="predicted"/>
<feature type="transmembrane region" description="Helical" evidence="1">
    <location>
        <begin position="77"/>
        <end position="100"/>
    </location>
</feature>
<accession>W7X4J2</accession>
<dbReference type="AlphaFoldDB" id="W7X4J2"/>
<gene>
    <name evidence="2" type="ORF">TTHERM_000944093</name>
</gene>
<keyword evidence="1" id="KW-1133">Transmembrane helix</keyword>